<dbReference type="EMBL" id="QNRR01000009">
    <property type="protein sequence ID" value="RBP39589.1"/>
    <property type="molecule type" value="Genomic_DNA"/>
</dbReference>
<comment type="caution">
    <text evidence="2">The sequence shown here is derived from an EMBL/GenBank/DDBJ whole genome shotgun (WGS) entry which is preliminary data.</text>
</comment>
<dbReference type="Proteomes" id="UP000253426">
    <property type="component" value="Unassembled WGS sequence"/>
</dbReference>
<dbReference type="RefSeq" id="WP_147263545.1">
    <property type="nucleotide sequence ID" value="NZ_QNRR01000009.1"/>
</dbReference>
<name>A0A366HCN1_9BACT</name>
<protein>
    <submittedName>
        <fullName evidence="2">Uncharacterized protein</fullName>
    </submittedName>
</protein>
<dbReference type="AlphaFoldDB" id="A0A366HCN1"/>
<feature type="signal peptide" evidence="1">
    <location>
        <begin position="1"/>
        <end position="26"/>
    </location>
</feature>
<proteinExistence type="predicted"/>
<dbReference type="OrthoDB" id="192760at2"/>
<gene>
    <name evidence="2" type="ORF">DES53_10916</name>
</gene>
<evidence type="ECO:0000313" key="3">
    <source>
        <dbReference type="Proteomes" id="UP000253426"/>
    </source>
</evidence>
<keyword evidence="1" id="KW-0732">Signal</keyword>
<reference evidence="2 3" key="1">
    <citation type="submission" date="2018-06" db="EMBL/GenBank/DDBJ databases">
        <title>Genomic Encyclopedia of Type Strains, Phase IV (KMG-IV): sequencing the most valuable type-strain genomes for metagenomic binning, comparative biology and taxonomic classification.</title>
        <authorList>
            <person name="Goeker M."/>
        </authorList>
    </citation>
    <scope>NUCLEOTIDE SEQUENCE [LARGE SCALE GENOMIC DNA]</scope>
    <source>
        <strain evidence="2 3">DSM 25532</strain>
    </source>
</reference>
<accession>A0A366HCN1</accession>
<evidence type="ECO:0000256" key="1">
    <source>
        <dbReference type="SAM" id="SignalP"/>
    </source>
</evidence>
<evidence type="ECO:0000313" key="2">
    <source>
        <dbReference type="EMBL" id="RBP39589.1"/>
    </source>
</evidence>
<organism evidence="2 3">
    <name type="scientific">Roseimicrobium gellanilyticum</name>
    <dbReference type="NCBI Taxonomy" id="748857"/>
    <lineage>
        <taxon>Bacteria</taxon>
        <taxon>Pseudomonadati</taxon>
        <taxon>Verrucomicrobiota</taxon>
        <taxon>Verrucomicrobiia</taxon>
        <taxon>Verrucomicrobiales</taxon>
        <taxon>Verrucomicrobiaceae</taxon>
        <taxon>Roseimicrobium</taxon>
    </lineage>
</organism>
<keyword evidence="3" id="KW-1185">Reference proteome</keyword>
<feature type="chain" id="PRO_5016960594" evidence="1">
    <location>
        <begin position="27"/>
        <end position="172"/>
    </location>
</feature>
<sequence length="172" mass="19244">MKLDLTLLSLAATLGFHLAVPTVSHAQDKDEKPLKIDKSTSDKAKQMLEKLVGEAKEAVKESGEKGKDLWERTKENFTMSREAYVKKVNSALATMDAEIQVLAEGGSAVTTRDYFKTRIEALKQHLDYCKRDLARLQEAPSDEAFRVKQRGFDRGLDFLGQNIELAQEEAGL</sequence>